<comment type="caution">
    <text evidence="1">The sequence shown here is derived from an EMBL/GenBank/DDBJ whole genome shotgun (WGS) entry which is preliminary data.</text>
</comment>
<sequence>MACVLDPGIDQPTFDLIVQLQLQETDLYFEYSKGKSRDPTDEELAFHLQNEEWGNLSQYLQDRRMAMSFATAVHADGHVLAETQVEQENALKDRLIARQLMKGGCNALPIELESESATLDDETLAKLQILYVNDMEDCGFTGDLDTRESENECAESSARAIRRAGHSLPRARHCVACRELTDFVNV</sequence>
<gene>
    <name evidence="1" type="ORF">AbraCBS73388_004787</name>
</gene>
<evidence type="ECO:0000313" key="1">
    <source>
        <dbReference type="EMBL" id="GKZ19799.1"/>
    </source>
</evidence>
<organism evidence="1 2">
    <name type="scientific">Aspergillus brasiliensis</name>
    <dbReference type="NCBI Taxonomy" id="319629"/>
    <lineage>
        <taxon>Eukaryota</taxon>
        <taxon>Fungi</taxon>
        <taxon>Dikarya</taxon>
        <taxon>Ascomycota</taxon>
        <taxon>Pezizomycotina</taxon>
        <taxon>Eurotiomycetes</taxon>
        <taxon>Eurotiomycetidae</taxon>
        <taxon>Eurotiales</taxon>
        <taxon>Aspergillaceae</taxon>
        <taxon>Aspergillus</taxon>
        <taxon>Aspergillus subgen. Circumdati</taxon>
    </lineage>
</organism>
<evidence type="ECO:0000313" key="2">
    <source>
        <dbReference type="Proteomes" id="UP001143548"/>
    </source>
</evidence>
<protein>
    <submittedName>
        <fullName evidence="1">Uncharacterized protein</fullName>
    </submittedName>
</protein>
<dbReference type="EMBL" id="BROQ01000022">
    <property type="protein sequence ID" value="GKZ19799.1"/>
    <property type="molecule type" value="Genomic_DNA"/>
</dbReference>
<accession>A0A9W5YM06</accession>
<dbReference type="Proteomes" id="UP001143548">
    <property type="component" value="Unassembled WGS sequence"/>
</dbReference>
<dbReference type="AlphaFoldDB" id="A0A9W5YM06"/>
<reference evidence="1" key="1">
    <citation type="submission" date="2022-07" db="EMBL/GenBank/DDBJ databases">
        <title>Taxonomy of Aspergillus series Nigri: significant species reduction supported by multi-species coalescent approaches.</title>
        <authorList>
            <person name="Bian C."/>
            <person name="Kusuya Y."/>
            <person name="Sklenar F."/>
            <person name="D'hooge E."/>
            <person name="Yaguchi T."/>
            <person name="Takahashi H."/>
            <person name="Hubka V."/>
        </authorList>
    </citation>
    <scope>NUCLEOTIDE SEQUENCE</scope>
    <source>
        <strain evidence="1">CBS 733.88</strain>
    </source>
</reference>
<proteinExistence type="predicted"/>
<feature type="non-terminal residue" evidence="1">
    <location>
        <position position="186"/>
    </location>
</feature>
<name>A0A9W5YM06_9EURO</name>